<organism evidence="2">
    <name type="scientific">uncultured Actinomycetospora sp</name>
    <dbReference type="NCBI Taxonomy" id="1135996"/>
    <lineage>
        <taxon>Bacteria</taxon>
        <taxon>Bacillati</taxon>
        <taxon>Actinomycetota</taxon>
        <taxon>Actinomycetes</taxon>
        <taxon>Pseudonocardiales</taxon>
        <taxon>Pseudonocardiaceae</taxon>
        <taxon>Actinomycetospora</taxon>
        <taxon>environmental samples</taxon>
    </lineage>
</organism>
<evidence type="ECO:0000259" key="1">
    <source>
        <dbReference type="Pfam" id="PF13460"/>
    </source>
</evidence>
<dbReference type="Gene3D" id="3.40.50.720">
    <property type="entry name" value="NAD(P)-binding Rossmann-like Domain"/>
    <property type="match status" value="1"/>
</dbReference>
<accession>A0A6J4HXV7</accession>
<dbReference type="EMBL" id="CADCTH010000161">
    <property type="protein sequence ID" value="CAA9234724.1"/>
    <property type="molecule type" value="Genomic_DNA"/>
</dbReference>
<protein>
    <recommendedName>
        <fullName evidence="1">NAD(P)-binding domain-containing protein</fullName>
    </recommendedName>
</protein>
<feature type="domain" description="NAD(P)-binding" evidence="1">
    <location>
        <begin position="7"/>
        <end position="46"/>
    </location>
</feature>
<name>A0A6J4HXV7_9PSEU</name>
<dbReference type="AlphaFoldDB" id="A0A6J4HXV7"/>
<reference evidence="2" key="1">
    <citation type="submission" date="2020-02" db="EMBL/GenBank/DDBJ databases">
        <authorList>
            <person name="Meier V. D."/>
        </authorList>
    </citation>
    <scope>NUCLEOTIDE SEQUENCE</scope>
    <source>
        <strain evidence="2">AVDCRST_MAG54</strain>
    </source>
</reference>
<dbReference type="Pfam" id="PF13460">
    <property type="entry name" value="NAD_binding_10"/>
    <property type="match status" value="1"/>
</dbReference>
<evidence type="ECO:0000313" key="2">
    <source>
        <dbReference type="EMBL" id="CAA9234724.1"/>
    </source>
</evidence>
<gene>
    <name evidence="2" type="ORF">AVDCRST_MAG54-1202</name>
</gene>
<dbReference type="InterPro" id="IPR036291">
    <property type="entry name" value="NAD(P)-bd_dom_sf"/>
</dbReference>
<dbReference type="SUPFAM" id="SSF51735">
    <property type="entry name" value="NAD(P)-binding Rossmann-fold domains"/>
    <property type="match status" value="1"/>
</dbReference>
<feature type="non-terminal residue" evidence="2">
    <location>
        <position position="48"/>
    </location>
</feature>
<proteinExistence type="predicted"/>
<sequence length="48" mass="4853">MRIVLLGASGRTGREVVVQALAQGHEVVAVARAGSDVPDGVEVVRGGL</sequence>
<dbReference type="InterPro" id="IPR016040">
    <property type="entry name" value="NAD(P)-bd_dom"/>
</dbReference>